<evidence type="ECO:0000256" key="1">
    <source>
        <dbReference type="SAM" id="Phobius"/>
    </source>
</evidence>
<dbReference type="PANTHER" id="PTHR33927">
    <property type="entry name" value="TRANSMEMBRANE PROTEIN"/>
    <property type="match status" value="1"/>
</dbReference>
<keyword evidence="1" id="KW-1133">Transmembrane helix</keyword>
<organism evidence="2 3">
    <name type="scientific">Coniochaeta hoffmannii</name>
    <dbReference type="NCBI Taxonomy" id="91930"/>
    <lineage>
        <taxon>Eukaryota</taxon>
        <taxon>Fungi</taxon>
        <taxon>Dikarya</taxon>
        <taxon>Ascomycota</taxon>
        <taxon>Pezizomycotina</taxon>
        <taxon>Sordariomycetes</taxon>
        <taxon>Sordariomycetidae</taxon>
        <taxon>Coniochaetales</taxon>
        <taxon>Coniochaetaceae</taxon>
        <taxon>Coniochaeta</taxon>
    </lineage>
</organism>
<keyword evidence="1" id="KW-0472">Membrane</keyword>
<protein>
    <submittedName>
        <fullName evidence="2">Integral membrane protein</fullName>
    </submittedName>
</protein>
<gene>
    <name evidence="2" type="ORF">NKR19_g3103</name>
</gene>
<dbReference type="PANTHER" id="PTHR33927:SF5">
    <property type="entry name" value="ENZYME, PUTATIVE (AFU_ORTHOLOGUE AFUA_8G01222)-RELATED"/>
    <property type="match status" value="1"/>
</dbReference>
<feature type="transmembrane region" description="Helical" evidence="1">
    <location>
        <begin position="140"/>
        <end position="159"/>
    </location>
</feature>
<dbReference type="InterPro" id="IPR052979">
    <property type="entry name" value="Adenylate-forming_domain"/>
</dbReference>
<feature type="transmembrane region" description="Helical" evidence="1">
    <location>
        <begin position="289"/>
        <end position="309"/>
    </location>
</feature>
<reference evidence="2" key="1">
    <citation type="submission" date="2022-07" db="EMBL/GenBank/DDBJ databases">
        <title>Fungi with potential for degradation of polypropylene.</title>
        <authorList>
            <person name="Gostincar C."/>
        </authorList>
    </citation>
    <scope>NUCLEOTIDE SEQUENCE</scope>
    <source>
        <strain evidence="2">EXF-13287</strain>
    </source>
</reference>
<feature type="transmembrane region" description="Helical" evidence="1">
    <location>
        <begin position="222"/>
        <end position="241"/>
    </location>
</feature>
<proteinExistence type="predicted"/>
<keyword evidence="3" id="KW-1185">Reference proteome</keyword>
<dbReference type="EMBL" id="JANBVN010000033">
    <property type="protein sequence ID" value="KAJ9160638.1"/>
    <property type="molecule type" value="Genomic_DNA"/>
</dbReference>
<dbReference type="Proteomes" id="UP001174691">
    <property type="component" value="Unassembled WGS sequence"/>
</dbReference>
<evidence type="ECO:0000313" key="3">
    <source>
        <dbReference type="Proteomes" id="UP001174691"/>
    </source>
</evidence>
<accession>A0AA38S4E5</accession>
<evidence type="ECO:0000313" key="2">
    <source>
        <dbReference type="EMBL" id="KAJ9160638.1"/>
    </source>
</evidence>
<comment type="caution">
    <text evidence="2">The sequence shown here is derived from an EMBL/GenBank/DDBJ whole genome shotgun (WGS) entry which is preliminary data.</text>
</comment>
<keyword evidence="1" id="KW-0812">Transmembrane</keyword>
<feature type="transmembrane region" description="Helical" evidence="1">
    <location>
        <begin position="321"/>
        <end position="343"/>
    </location>
</feature>
<sequence length="609" mass="65943">MAVNIVHSRPCPSHGAIPLPLPVGGDWSDRGLSDVGNPCASCMTRPAEVFFLPWREGLLYDPRALEEGHSSKHSRTSTATLVGEKVDTDDIEAHGGQTSKGLVLERRSLRGLDSSSLPAKKGFKLYQLLRWKYGSVYRRIFCLAVLANILAITLLSLHNLWSGSSLSLDTASTAASSNILAAILVRNEHIVNALFAVFGTWPRRLPLSIRRILAKVYCYGGVHSGCSVAATLWYIVFVVLMTGKFSGADLAMLGAYISLVSYAAVALLCLIIVFALPGVRVRMHNWFECVHRFMGWAAVLLFWAQTLLLAADGASAQNIPFARVLVATPTFWILVAVTLLIVYPWTRLRLRDVEAEVLSDHCVKLSFSHTNGQYGQAVRLSDAPLKETHAFAVIPDPVVPLTSKHKPTSASADISTSRKGVTLSTATATPLPAEQKGFSVLISNAGDWTQKIIRNPPSRIYTRGVPQYGVLRVAGLFSPVVIVATGSGIGPCLSLFVQRPRHPVRIIWSAPCPAETYGRGVVDLIYRSDPGAVIIDTKKMGRADLVGLAYGVWEGKMKDDDALGGRKGSGARKGECEAVVVISNQTVTRKVVYGLETRGVPAYGAIFDS</sequence>
<name>A0AA38S4E5_9PEZI</name>
<feature type="transmembrane region" description="Helical" evidence="1">
    <location>
        <begin position="253"/>
        <end position="277"/>
    </location>
</feature>
<feature type="transmembrane region" description="Helical" evidence="1">
    <location>
        <begin position="179"/>
        <end position="201"/>
    </location>
</feature>
<dbReference type="AlphaFoldDB" id="A0AA38S4E5"/>